<keyword evidence="2" id="KW-1185">Reference proteome</keyword>
<reference evidence="1" key="1">
    <citation type="submission" date="2021-07" db="EMBL/GenBank/DDBJ databases">
        <authorList>
            <person name="Branca A.L. A."/>
        </authorList>
    </citation>
    <scope>NUCLEOTIDE SEQUENCE</scope>
</reference>
<proteinExistence type="predicted"/>
<dbReference type="EMBL" id="CAJVPG010000122">
    <property type="protein sequence ID" value="CAG8356982.1"/>
    <property type="molecule type" value="Genomic_DNA"/>
</dbReference>
<dbReference type="AlphaFoldDB" id="A0A9W4NE32"/>
<evidence type="ECO:0000313" key="2">
    <source>
        <dbReference type="Proteomes" id="UP001152649"/>
    </source>
</evidence>
<evidence type="ECO:0000313" key="1">
    <source>
        <dbReference type="EMBL" id="CAG8356982.1"/>
    </source>
</evidence>
<protein>
    <submittedName>
        <fullName evidence="1">Uncharacterized protein</fullName>
    </submittedName>
</protein>
<dbReference type="Proteomes" id="UP001152649">
    <property type="component" value="Unassembled WGS sequence"/>
</dbReference>
<accession>A0A9W4NE32</accession>
<sequence>MSQTGFFPNSRFAIGTSIQFRWPKHTSWTIRAKISQHNAQTEELEPDDPDYRVSSAQATFKVTNDDISEGAWAYMRVYLQVPFLSTEFEPAEVRRRQATTSPHGEVDAMLHFQKHKSTVTPRLLGFKRRRQGEDEFVPGGYKIAMVFERVSGTRLADDHSGFCAPDPPKLLREFPKRQDRDLIRAKFNEAHAELETLGWMPQTVWADHIVWDRHSTKIWFVDFRGAEDHETRQPGVPRRREKGKQPAADLMHMYVQWVRWGLGDPPGKMDWHNLELWTL</sequence>
<comment type="caution">
    <text evidence="1">The sequence shown here is derived from an EMBL/GenBank/DDBJ whole genome shotgun (WGS) entry which is preliminary data.</text>
</comment>
<gene>
    <name evidence="1" type="ORF">PSALAMII_LOCUS3462</name>
</gene>
<organism evidence="1 2">
    <name type="scientific">Penicillium salamii</name>
    <dbReference type="NCBI Taxonomy" id="1612424"/>
    <lineage>
        <taxon>Eukaryota</taxon>
        <taxon>Fungi</taxon>
        <taxon>Dikarya</taxon>
        <taxon>Ascomycota</taxon>
        <taxon>Pezizomycotina</taxon>
        <taxon>Eurotiomycetes</taxon>
        <taxon>Eurotiomycetidae</taxon>
        <taxon>Eurotiales</taxon>
        <taxon>Aspergillaceae</taxon>
        <taxon>Penicillium</taxon>
    </lineage>
</organism>
<name>A0A9W4NE32_9EURO</name>
<dbReference type="OrthoDB" id="4207132at2759"/>